<reference evidence="1" key="1">
    <citation type="submission" date="2016-01" db="EMBL/GenBank/DDBJ databases">
        <authorList>
            <person name="Peeters C."/>
        </authorList>
    </citation>
    <scope>NUCLEOTIDE SEQUENCE</scope>
    <source>
        <strain evidence="1">LMG 29321</strain>
    </source>
</reference>
<protein>
    <submittedName>
        <fullName evidence="1">Uncharacterized protein</fullName>
    </submittedName>
</protein>
<gene>
    <name evidence="1" type="ORF">AWB78_08137</name>
</gene>
<dbReference type="Proteomes" id="UP000071859">
    <property type="component" value="Unassembled WGS sequence"/>
</dbReference>
<comment type="caution">
    <text evidence="1">The sequence shown here is derived from an EMBL/GenBank/DDBJ whole genome shotgun (WGS) entry which is preliminary data.</text>
</comment>
<dbReference type="AlphaFoldDB" id="A0A158EIP8"/>
<proteinExistence type="predicted"/>
<accession>A0A158EIP8</accession>
<sequence>MSRSEDLPDHPIFGRSNPLQFIQPERPAALSAMWASWGTAALQLRRARPRMPPRSLLGLRHEKPRRCHHRFRRGRRCDCSPARAVRWRILILERGPRLRAEAENASAEAAFVQRRYRAKEERQTKAGRQIVPGQYHFVDGQPSSTAQRCFASAKGISRKSTSAMEFPFPCPSLILSSIRCPTTEFSLRGHEQIKLLTRALRDRPRSYGVDWVRSRFYRIRSVWKRPLINAAPSGWGWTRHMRRSIPVAAHTITRTSISWTRVFSRRLPL</sequence>
<name>A0A158EIP8_9BURK</name>
<dbReference type="EMBL" id="FCOX02000122">
    <property type="protein sequence ID" value="SAL06580.1"/>
    <property type="molecule type" value="Genomic_DNA"/>
</dbReference>
<evidence type="ECO:0000313" key="2">
    <source>
        <dbReference type="Proteomes" id="UP000071859"/>
    </source>
</evidence>
<organism evidence="1 2">
    <name type="scientific">Caballeronia calidae</name>
    <dbReference type="NCBI Taxonomy" id="1777139"/>
    <lineage>
        <taxon>Bacteria</taxon>
        <taxon>Pseudomonadati</taxon>
        <taxon>Pseudomonadota</taxon>
        <taxon>Betaproteobacteria</taxon>
        <taxon>Burkholderiales</taxon>
        <taxon>Burkholderiaceae</taxon>
        <taxon>Caballeronia</taxon>
    </lineage>
</organism>
<keyword evidence="2" id="KW-1185">Reference proteome</keyword>
<evidence type="ECO:0000313" key="1">
    <source>
        <dbReference type="EMBL" id="SAL06580.1"/>
    </source>
</evidence>